<dbReference type="Proteomes" id="UP001497497">
    <property type="component" value="Unassembled WGS sequence"/>
</dbReference>
<evidence type="ECO:0000256" key="2">
    <source>
        <dbReference type="SAM" id="MobiDB-lite"/>
    </source>
</evidence>
<evidence type="ECO:0000313" key="3">
    <source>
        <dbReference type="EMBL" id="CAL1547617.1"/>
    </source>
</evidence>
<feature type="region of interest" description="Disordered" evidence="2">
    <location>
        <begin position="261"/>
        <end position="289"/>
    </location>
</feature>
<accession>A0AAV2IPH7</accession>
<dbReference type="GO" id="GO:0032007">
    <property type="term" value="P:negative regulation of TOR signaling"/>
    <property type="evidence" value="ECO:0007669"/>
    <property type="project" value="InterPro"/>
</dbReference>
<organism evidence="3 4">
    <name type="scientific">Lymnaea stagnalis</name>
    <name type="common">Great pond snail</name>
    <name type="synonym">Helix stagnalis</name>
    <dbReference type="NCBI Taxonomy" id="6523"/>
    <lineage>
        <taxon>Eukaryota</taxon>
        <taxon>Metazoa</taxon>
        <taxon>Spiralia</taxon>
        <taxon>Lophotrochozoa</taxon>
        <taxon>Mollusca</taxon>
        <taxon>Gastropoda</taxon>
        <taxon>Heterobranchia</taxon>
        <taxon>Euthyneura</taxon>
        <taxon>Panpulmonata</taxon>
        <taxon>Hygrophila</taxon>
        <taxon>Lymnaeoidea</taxon>
        <taxon>Lymnaeidae</taxon>
        <taxon>Lymnaea</taxon>
    </lineage>
</organism>
<dbReference type="EMBL" id="CAXITT010001025">
    <property type="protein sequence ID" value="CAL1547617.1"/>
    <property type="molecule type" value="Genomic_DNA"/>
</dbReference>
<keyword evidence="4" id="KW-1185">Reference proteome</keyword>
<dbReference type="GO" id="GO:0005737">
    <property type="term" value="C:cytoplasm"/>
    <property type="evidence" value="ECO:0007669"/>
    <property type="project" value="TreeGrafter"/>
</dbReference>
<dbReference type="InterPro" id="IPR026682">
    <property type="entry name" value="AKT1S1"/>
</dbReference>
<sequence>MVVYTCHCLNVQVFAEKSNEALAKNDALVKCPLWPSCEVVELIDQGFQFSHKCLVQRLRDGEWTVYVCVPCHLRTHAVNHDSRLVVISLQMEKGEEALKALKIHADYSPVFNLVLRSSEGKLRDDGVITPQTHETLQKQLGDLHDVLVKYLKEEEEAMERRIRTYEEDQRNNFARLKEDAQSEKAKLISVLFHNSEGSNHLNSQDRSSVRGHVQLIQSKSANEYGGKEVLSRTAKGIRNRRLRDSSPDVFAMDELEIEEDDDDAVLRSDHDQLHGNRNNSNVEQSGRTRNAHLESTDEYGNDKLPLMSTSVPISMPAQARNIRNLSYLDDDIEESAEFADIPRHMQALSESIQERDRYIFGDRPRQRVHTGDFTQVNWH</sequence>
<feature type="coiled-coil region" evidence="1">
    <location>
        <begin position="148"/>
        <end position="186"/>
    </location>
</feature>
<gene>
    <name evidence="3" type="ORF">GSLYS_00020934001</name>
</gene>
<dbReference type="GO" id="GO:0048011">
    <property type="term" value="P:neurotrophin TRK receptor signaling pathway"/>
    <property type="evidence" value="ECO:0007669"/>
    <property type="project" value="InterPro"/>
</dbReference>
<protein>
    <submittedName>
        <fullName evidence="3">Uncharacterized protein</fullName>
    </submittedName>
</protein>
<dbReference type="AlphaFoldDB" id="A0AAV2IPH7"/>
<feature type="compositionally biased region" description="Basic and acidic residues" evidence="2">
    <location>
        <begin position="264"/>
        <end position="274"/>
    </location>
</feature>
<reference evidence="3 4" key="1">
    <citation type="submission" date="2024-04" db="EMBL/GenBank/DDBJ databases">
        <authorList>
            <consortium name="Genoscope - CEA"/>
            <person name="William W."/>
        </authorList>
    </citation>
    <scope>NUCLEOTIDE SEQUENCE [LARGE SCALE GENOMIC DNA]</scope>
</reference>
<keyword evidence="1" id="KW-0175">Coiled coil</keyword>
<evidence type="ECO:0000256" key="1">
    <source>
        <dbReference type="SAM" id="Coils"/>
    </source>
</evidence>
<feature type="compositionally biased region" description="Polar residues" evidence="2">
    <location>
        <begin position="275"/>
        <end position="288"/>
    </location>
</feature>
<comment type="caution">
    <text evidence="3">The sequence shown here is derived from an EMBL/GenBank/DDBJ whole genome shotgun (WGS) entry which is preliminary data.</text>
</comment>
<evidence type="ECO:0000313" key="4">
    <source>
        <dbReference type="Proteomes" id="UP001497497"/>
    </source>
</evidence>
<proteinExistence type="predicted"/>
<name>A0AAV2IPH7_LYMST</name>
<dbReference type="PANTHER" id="PTHR21844:SF2">
    <property type="entry name" value="PROLINE-RICH AKT1 SUBSTRATE 1"/>
    <property type="match status" value="1"/>
</dbReference>
<dbReference type="PANTHER" id="PTHR21844">
    <property type="entry name" value="AKT1 SUBSTRATE 1 PROTEIN"/>
    <property type="match status" value="1"/>
</dbReference>